<dbReference type="Pfam" id="PF07589">
    <property type="entry name" value="PEP-CTERM"/>
    <property type="match status" value="1"/>
</dbReference>
<proteinExistence type="predicted"/>
<dbReference type="NCBIfam" id="TIGR02595">
    <property type="entry name" value="PEP_CTERM"/>
    <property type="match status" value="1"/>
</dbReference>
<organism evidence="3 4">
    <name type="scientific">Duganella levis</name>
    <dbReference type="NCBI Taxonomy" id="2692169"/>
    <lineage>
        <taxon>Bacteria</taxon>
        <taxon>Pseudomonadati</taxon>
        <taxon>Pseudomonadota</taxon>
        <taxon>Betaproteobacteria</taxon>
        <taxon>Burkholderiales</taxon>
        <taxon>Oxalobacteraceae</taxon>
        <taxon>Telluria group</taxon>
        <taxon>Duganella</taxon>
    </lineage>
</organism>
<protein>
    <submittedName>
        <fullName evidence="3">PEP-CTERM sorting domain-containing protein</fullName>
    </submittedName>
</protein>
<evidence type="ECO:0000313" key="3">
    <source>
        <dbReference type="EMBL" id="MYN25233.1"/>
    </source>
</evidence>
<feature type="chain" id="PRO_5045813757" evidence="1">
    <location>
        <begin position="21"/>
        <end position="216"/>
    </location>
</feature>
<keyword evidence="1" id="KW-0732">Signal</keyword>
<comment type="caution">
    <text evidence="3">The sequence shown here is derived from an EMBL/GenBank/DDBJ whole genome shotgun (WGS) entry which is preliminary data.</text>
</comment>
<dbReference type="EMBL" id="WWCT01000001">
    <property type="protein sequence ID" value="MYN25233.1"/>
    <property type="molecule type" value="Genomic_DNA"/>
</dbReference>
<sequence length="216" mass="22394">MKHAILAAALAVAGITSAYADPISGLYNTGLGASGTQDFNYALLAASSDTVISNTAPYITTASSWPVGSAWLENTSVSKWITPTRLQDQTFDANANGTYTYTLTFDLTGYNASTAMFSGRMAADNGVAIMLNTSSLGGPGGYSSWTSFGASSGFVSGVNTLKFIVTNDAQAGGNPTGLRVEFLESQVAAVPEPETYAMLLGGLAMLAAVARRRKNK</sequence>
<reference evidence="3 4" key="1">
    <citation type="submission" date="2019-12" db="EMBL/GenBank/DDBJ databases">
        <title>Novel species isolated from a subtropical stream in China.</title>
        <authorList>
            <person name="Lu H."/>
        </authorList>
    </citation>
    <scope>NUCLEOTIDE SEQUENCE [LARGE SCALE GENOMIC DNA]</scope>
    <source>
        <strain evidence="3 4">CY42W</strain>
    </source>
</reference>
<gene>
    <name evidence="3" type="ORF">GTP69_02295</name>
</gene>
<dbReference type="Proteomes" id="UP000642144">
    <property type="component" value="Unassembled WGS sequence"/>
</dbReference>
<feature type="signal peptide" evidence="1">
    <location>
        <begin position="1"/>
        <end position="20"/>
    </location>
</feature>
<accession>A0ABW9VUC6</accession>
<name>A0ABW9VUC6_9BURK</name>
<dbReference type="RefSeq" id="WP_161053342.1">
    <property type="nucleotide sequence ID" value="NZ_WWCT01000001.1"/>
</dbReference>
<feature type="domain" description="Ice-binding protein C-terminal" evidence="2">
    <location>
        <begin position="189"/>
        <end position="213"/>
    </location>
</feature>
<dbReference type="InterPro" id="IPR013424">
    <property type="entry name" value="Ice-binding_C"/>
</dbReference>
<keyword evidence="4" id="KW-1185">Reference proteome</keyword>
<evidence type="ECO:0000259" key="2">
    <source>
        <dbReference type="Pfam" id="PF07589"/>
    </source>
</evidence>
<evidence type="ECO:0000256" key="1">
    <source>
        <dbReference type="SAM" id="SignalP"/>
    </source>
</evidence>
<evidence type="ECO:0000313" key="4">
    <source>
        <dbReference type="Proteomes" id="UP000642144"/>
    </source>
</evidence>